<keyword evidence="3 13" id="KW-0540">Nuclease</keyword>
<dbReference type="EC" id="3.1.21.10" evidence="13 14"/>
<keyword evidence="8 13" id="KW-0460">Magnesium</keyword>
<evidence type="ECO:0000256" key="1">
    <source>
        <dbReference type="ARBA" id="ARBA00009518"/>
    </source>
</evidence>
<evidence type="ECO:0000256" key="9">
    <source>
        <dbReference type="ARBA" id="ARBA00023125"/>
    </source>
</evidence>
<dbReference type="Gene3D" id="3.30.420.10">
    <property type="entry name" value="Ribonuclease H-like superfamily/Ribonuclease H"/>
    <property type="match status" value="1"/>
</dbReference>
<evidence type="ECO:0000256" key="3">
    <source>
        <dbReference type="ARBA" id="ARBA00022722"/>
    </source>
</evidence>
<comment type="subunit">
    <text evidence="13">Homodimer which binds Holliday junction (HJ) DNA. The HJ becomes 2-fold symmetrical on binding to RuvC with unstacked arms; it has a different conformation from HJ DNA in complex with RuvA. In the full resolvosome a probable DNA-RuvA(4)-RuvB(12)-RuvC(2) complex forms which resolves the HJ.</text>
</comment>
<evidence type="ECO:0000256" key="6">
    <source>
        <dbReference type="ARBA" id="ARBA00022763"/>
    </source>
</evidence>
<accession>A0A940IDC6</accession>
<reference evidence="15" key="2">
    <citation type="journal article" date="2021" name="PeerJ">
        <title>Extensive microbial diversity within the chicken gut microbiome revealed by metagenomics and culture.</title>
        <authorList>
            <person name="Gilroy R."/>
            <person name="Ravi A."/>
            <person name="Getino M."/>
            <person name="Pursley I."/>
            <person name="Horton D.L."/>
            <person name="Alikhan N.F."/>
            <person name="Baker D."/>
            <person name="Gharbi K."/>
            <person name="Hall N."/>
            <person name="Watson M."/>
            <person name="Adriaenssens E.M."/>
            <person name="Foster-Nyarko E."/>
            <person name="Jarju S."/>
            <person name="Secka A."/>
            <person name="Antonio M."/>
            <person name="Oren A."/>
            <person name="Chaudhuri R.R."/>
            <person name="La Ragione R."/>
            <person name="Hildebrand F."/>
            <person name="Pallen M.J."/>
        </authorList>
    </citation>
    <scope>NUCLEOTIDE SEQUENCE</scope>
    <source>
        <strain evidence="15">517</strain>
    </source>
</reference>
<evidence type="ECO:0000256" key="11">
    <source>
        <dbReference type="ARBA" id="ARBA00023204"/>
    </source>
</evidence>
<reference evidence="15" key="1">
    <citation type="submission" date="2020-10" db="EMBL/GenBank/DDBJ databases">
        <authorList>
            <person name="Gilroy R."/>
        </authorList>
    </citation>
    <scope>NUCLEOTIDE SEQUENCE</scope>
    <source>
        <strain evidence="15">517</strain>
    </source>
</reference>
<dbReference type="FunFam" id="3.30.420.10:FF:000002">
    <property type="entry name" value="Crossover junction endodeoxyribonuclease RuvC"/>
    <property type="match status" value="1"/>
</dbReference>
<dbReference type="EMBL" id="JADINF010000119">
    <property type="protein sequence ID" value="MBO8424300.1"/>
    <property type="molecule type" value="Genomic_DNA"/>
</dbReference>
<dbReference type="CDD" id="cd16962">
    <property type="entry name" value="RuvC"/>
    <property type="match status" value="1"/>
</dbReference>
<organism evidence="15 16">
    <name type="scientific">Candidatus Stercoripulliclostridium pullicola</name>
    <dbReference type="NCBI Taxonomy" id="2840953"/>
    <lineage>
        <taxon>Bacteria</taxon>
        <taxon>Bacillati</taxon>
        <taxon>Bacillota</taxon>
        <taxon>Clostridia</taxon>
        <taxon>Eubacteriales</taxon>
        <taxon>Candidatus Stercoripulliclostridium</taxon>
    </lineage>
</organism>
<keyword evidence="7 13" id="KW-0378">Hydrolase</keyword>
<comment type="function">
    <text evidence="13">The RuvA-RuvB-RuvC complex processes Holliday junction (HJ) DNA during genetic recombination and DNA repair. Endonuclease that resolves HJ intermediates. Cleaves cruciform DNA by making single-stranded nicks across the HJ at symmetrical positions within the homologous arms, yielding a 5'-phosphate and a 3'-hydroxyl group; requires a central core of homology in the junction. The consensus cleavage sequence is 5'-(A/T)TT(C/G)-3'. Cleavage occurs on the 3'-side of the TT dinucleotide at the point of strand exchange. HJ branch migration catalyzed by RuvA-RuvB allows RuvC to scan DNA until it finds its consensus sequence, where it cleaves and resolves the cruciform DNA.</text>
</comment>
<dbReference type="PROSITE" id="PS01321">
    <property type="entry name" value="RUVC"/>
    <property type="match status" value="1"/>
</dbReference>
<dbReference type="NCBIfam" id="TIGR00228">
    <property type="entry name" value="ruvC"/>
    <property type="match status" value="1"/>
</dbReference>
<dbReference type="Pfam" id="PF02075">
    <property type="entry name" value="RuvC"/>
    <property type="match status" value="1"/>
</dbReference>
<feature type="binding site" evidence="13">
    <location>
        <position position="7"/>
    </location>
    <ligand>
        <name>Mg(2+)</name>
        <dbReference type="ChEBI" id="CHEBI:18420"/>
        <label>1</label>
    </ligand>
</feature>
<dbReference type="GO" id="GO:0000287">
    <property type="term" value="F:magnesium ion binding"/>
    <property type="evidence" value="ECO:0007669"/>
    <property type="project" value="UniProtKB-UniRule"/>
</dbReference>
<keyword evidence="2 13" id="KW-0963">Cytoplasm</keyword>
<dbReference type="InterPro" id="IPR020563">
    <property type="entry name" value="X-over_junc_endoDNase_Mg_BS"/>
</dbReference>
<dbReference type="GO" id="GO:0006310">
    <property type="term" value="P:DNA recombination"/>
    <property type="evidence" value="ECO:0007669"/>
    <property type="project" value="UniProtKB-UniRule"/>
</dbReference>
<keyword evidence="10 13" id="KW-0233">DNA recombination</keyword>
<feature type="active site" evidence="13">
    <location>
        <position position="7"/>
    </location>
</feature>
<evidence type="ECO:0000313" key="15">
    <source>
        <dbReference type="EMBL" id="MBO8424300.1"/>
    </source>
</evidence>
<feature type="binding site" evidence="13">
    <location>
        <position position="140"/>
    </location>
    <ligand>
        <name>Mg(2+)</name>
        <dbReference type="ChEBI" id="CHEBI:18420"/>
        <label>1</label>
    </ligand>
</feature>
<evidence type="ECO:0000256" key="13">
    <source>
        <dbReference type="HAMAP-Rule" id="MF_00034"/>
    </source>
</evidence>
<evidence type="ECO:0000256" key="8">
    <source>
        <dbReference type="ARBA" id="ARBA00022842"/>
    </source>
</evidence>
<dbReference type="GO" id="GO:0008821">
    <property type="term" value="F:crossover junction DNA endonuclease activity"/>
    <property type="evidence" value="ECO:0007669"/>
    <property type="project" value="UniProtKB-UniRule"/>
</dbReference>
<evidence type="ECO:0000256" key="5">
    <source>
        <dbReference type="ARBA" id="ARBA00022759"/>
    </source>
</evidence>
<dbReference type="HAMAP" id="MF_00034">
    <property type="entry name" value="RuvC"/>
    <property type="match status" value="1"/>
</dbReference>
<comment type="catalytic activity">
    <reaction evidence="12 13">
        <text>Endonucleolytic cleavage at a junction such as a reciprocal single-stranded crossover between two homologous DNA duplexes (Holliday junction).</text>
        <dbReference type="EC" id="3.1.21.10"/>
    </reaction>
</comment>
<dbReference type="GO" id="GO:0006281">
    <property type="term" value="P:DNA repair"/>
    <property type="evidence" value="ECO:0007669"/>
    <property type="project" value="UniProtKB-UniRule"/>
</dbReference>
<protein>
    <recommendedName>
        <fullName evidence="13 14">Crossover junction endodeoxyribonuclease RuvC</fullName>
        <ecNumber evidence="13 14">3.1.21.10</ecNumber>
    </recommendedName>
    <alternativeName>
        <fullName evidence="13">Holliday junction nuclease RuvC</fullName>
    </alternativeName>
    <alternativeName>
        <fullName evidence="13">Holliday junction resolvase RuvC</fullName>
    </alternativeName>
</protein>
<keyword evidence="6 13" id="KW-0227">DNA damage</keyword>
<gene>
    <name evidence="13 15" type="primary">ruvC</name>
    <name evidence="15" type="ORF">IAB16_04725</name>
</gene>
<dbReference type="InterPro" id="IPR002176">
    <property type="entry name" value="X-over_junc_endoDNase_RuvC"/>
</dbReference>
<dbReference type="PANTHER" id="PTHR30194">
    <property type="entry name" value="CROSSOVER JUNCTION ENDODEOXYRIBONUCLEASE RUVC"/>
    <property type="match status" value="1"/>
</dbReference>
<dbReference type="InterPro" id="IPR036397">
    <property type="entry name" value="RNaseH_sf"/>
</dbReference>
<feature type="active site" evidence="13">
    <location>
        <position position="67"/>
    </location>
</feature>
<dbReference type="AlphaFoldDB" id="A0A940IDC6"/>
<dbReference type="GO" id="GO:0005737">
    <property type="term" value="C:cytoplasm"/>
    <property type="evidence" value="ECO:0007669"/>
    <property type="project" value="UniProtKB-SubCell"/>
</dbReference>
<evidence type="ECO:0000256" key="2">
    <source>
        <dbReference type="ARBA" id="ARBA00022490"/>
    </source>
</evidence>
<evidence type="ECO:0000256" key="7">
    <source>
        <dbReference type="ARBA" id="ARBA00022801"/>
    </source>
</evidence>
<dbReference type="NCBIfam" id="NF000711">
    <property type="entry name" value="PRK00039.2-1"/>
    <property type="match status" value="1"/>
</dbReference>
<dbReference type="PANTHER" id="PTHR30194:SF3">
    <property type="entry name" value="CROSSOVER JUNCTION ENDODEOXYRIBONUCLEASE RUVC"/>
    <property type="match status" value="1"/>
</dbReference>
<keyword evidence="11 13" id="KW-0234">DNA repair</keyword>
<evidence type="ECO:0000256" key="10">
    <source>
        <dbReference type="ARBA" id="ARBA00023172"/>
    </source>
</evidence>
<comment type="cofactor">
    <cofactor evidence="13">
        <name>Mg(2+)</name>
        <dbReference type="ChEBI" id="CHEBI:18420"/>
    </cofactor>
    <text evidence="13">Binds 2 Mg(2+) ion per subunit.</text>
</comment>
<keyword evidence="5 13" id="KW-0255">Endonuclease</keyword>
<name>A0A940IDC6_9FIRM</name>
<evidence type="ECO:0000313" key="16">
    <source>
        <dbReference type="Proteomes" id="UP000727857"/>
    </source>
</evidence>
<evidence type="ECO:0000256" key="14">
    <source>
        <dbReference type="NCBIfam" id="TIGR00228"/>
    </source>
</evidence>
<evidence type="ECO:0000256" key="12">
    <source>
        <dbReference type="ARBA" id="ARBA00029354"/>
    </source>
</evidence>
<dbReference type="GO" id="GO:0003677">
    <property type="term" value="F:DNA binding"/>
    <property type="evidence" value="ECO:0007669"/>
    <property type="project" value="UniProtKB-KW"/>
</dbReference>
<comment type="caution">
    <text evidence="15">The sequence shown here is derived from an EMBL/GenBank/DDBJ whole genome shotgun (WGS) entry which is preliminary data.</text>
</comment>
<feature type="binding site" evidence="13">
    <location>
        <position position="67"/>
    </location>
    <ligand>
        <name>Mg(2+)</name>
        <dbReference type="ChEBI" id="CHEBI:18420"/>
        <label>2</label>
    </ligand>
</feature>
<dbReference type="PRINTS" id="PR00696">
    <property type="entry name" value="RSOLVASERUVC"/>
</dbReference>
<dbReference type="InterPro" id="IPR012337">
    <property type="entry name" value="RNaseH-like_sf"/>
</dbReference>
<feature type="active site" evidence="13">
    <location>
        <position position="140"/>
    </location>
</feature>
<sequence length="164" mass="17951">MIILGIDPGYGILGFGVIDKRGSSLRTIAYGVIETPKVSRFPVRLKYIGEKISELIDKYRPEAVSVEELFFQNNAKTAIMVAEARGVVLYVTENAGVPLYEYTPMQIKQAITGYGRADKQQMQNMIKLLLGLDKIPKPDDAADALAAALTHAQTNSAMGNFGVR</sequence>
<evidence type="ECO:0000256" key="4">
    <source>
        <dbReference type="ARBA" id="ARBA00022723"/>
    </source>
</evidence>
<keyword evidence="4 13" id="KW-0479">Metal-binding</keyword>
<proteinExistence type="inferred from homology"/>
<comment type="subcellular location">
    <subcellularLocation>
        <location evidence="13">Cytoplasm</location>
    </subcellularLocation>
</comment>
<comment type="similarity">
    <text evidence="1 13">Belongs to the RuvC family.</text>
</comment>
<keyword evidence="9 13" id="KW-0238">DNA-binding</keyword>
<dbReference type="Proteomes" id="UP000727857">
    <property type="component" value="Unassembled WGS sequence"/>
</dbReference>
<dbReference type="GO" id="GO:0048476">
    <property type="term" value="C:Holliday junction resolvase complex"/>
    <property type="evidence" value="ECO:0007669"/>
    <property type="project" value="UniProtKB-UniRule"/>
</dbReference>
<dbReference type="SUPFAM" id="SSF53098">
    <property type="entry name" value="Ribonuclease H-like"/>
    <property type="match status" value="1"/>
</dbReference>